<dbReference type="Proteomes" id="UP001310022">
    <property type="component" value="Unassembled WGS sequence"/>
</dbReference>
<feature type="signal peptide" evidence="1">
    <location>
        <begin position="1"/>
        <end position="19"/>
    </location>
</feature>
<reference evidence="2 3" key="1">
    <citation type="submission" date="2021-12" db="EMBL/GenBank/DDBJ databases">
        <title>Genome sequencing of bacteria with rrn-lacking chromosome and rrn-plasmid.</title>
        <authorList>
            <person name="Anda M."/>
            <person name="Iwasaki W."/>
        </authorList>
    </citation>
    <scope>NUCLEOTIDE SEQUENCE [LARGE SCALE GENOMIC DNA]</scope>
    <source>
        <strain evidence="2 3">NBRC 15940</strain>
    </source>
</reference>
<organism evidence="2 3">
    <name type="scientific">Persicobacter diffluens</name>
    <dbReference type="NCBI Taxonomy" id="981"/>
    <lineage>
        <taxon>Bacteria</taxon>
        <taxon>Pseudomonadati</taxon>
        <taxon>Bacteroidota</taxon>
        <taxon>Cytophagia</taxon>
        <taxon>Cytophagales</taxon>
        <taxon>Persicobacteraceae</taxon>
        <taxon>Persicobacter</taxon>
    </lineage>
</organism>
<keyword evidence="1" id="KW-0732">Signal</keyword>
<dbReference type="AlphaFoldDB" id="A0AAN5AP52"/>
<comment type="caution">
    <text evidence="2">The sequence shown here is derived from an EMBL/GenBank/DDBJ whole genome shotgun (WGS) entry which is preliminary data.</text>
</comment>
<dbReference type="RefSeq" id="WP_338239073.1">
    <property type="nucleotide sequence ID" value="NZ_BQKE01000003.1"/>
</dbReference>
<evidence type="ECO:0000313" key="3">
    <source>
        <dbReference type="Proteomes" id="UP001310022"/>
    </source>
</evidence>
<dbReference type="EMBL" id="BQKE01000003">
    <property type="protein sequence ID" value="GJM63986.1"/>
    <property type="molecule type" value="Genomic_DNA"/>
</dbReference>
<proteinExistence type="predicted"/>
<accession>A0AAN5AP52</accession>
<gene>
    <name evidence="2" type="ORF">PEDI_45380</name>
</gene>
<evidence type="ECO:0000256" key="1">
    <source>
        <dbReference type="SAM" id="SignalP"/>
    </source>
</evidence>
<feature type="chain" id="PRO_5042876360" description="DUF4861 domain-containing protein" evidence="1">
    <location>
        <begin position="20"/>
        <end position="319"/>
    </location>
</feature>
<protein>
    <recommendedName>
        <fullName evidence="4">DUF4861 domain-containing protein</fullName>
    </recommendedName>
</protein>
<evidence type="ECO:0008006" key="4">
    <source>
        <dbReference type="Google" id="ProtNLM"/>
    </source>
</evidence>
<sequence>MKFSVLILLLIGINFTSFSQPKSKKLEASSYPHVYLENDQIRMKVFVPDAANGYYRATRFDWSGIIGSLVYKGQEYFGAWKNGHDPFYHEDVLGPAEVFGNLGYEEDSPNFIRIGVGLCQKPKGEKEYQWDATYKIVDGGSWSVEYQKETIVFVQELEVNNGFAYRYQKEIGIRKSGFFIKHQLWNTGKKTIATDQFNHHFFSFPPFKTGEAFTVIFDESPEVKSGFEDNRVLIQGNVLTFKEAIEEPVFLPLEHLGQNHQHGFSIQHPLNGGVKVKVDQPLQRLTLWANDRAISPENFIAINVLPSEKMEWTASYEFF</sequence>
<keyword evidence="3" id="KW-1185">Reference proteome</keyword>
<name>A0AAN5AP52_9BACT</name>
<evidence type="ECO:0000313" key="2">
    <source>
        <dbReference type="EMBL" id="GJM63986.1"/>
    </source>
</evidence>